<dbReference type="Proteomes" id="UP000606115">
    <property type="component" value="Unassembled WGS sequence"/>
</dbReference>
<dbReference type="EMBL" id="BMKX01000004">
    <property type="protein sequence ID" value="GGJ62145.1"/>
    <property type="molecule type" value="Genomic_DNA"/>
</dbReference>
<protein>
    <submittedName>
        <fullName evidence="2">Uncharacterized protein</fullName>
    </submittedName>
</protein>
<proteinExistence type="predicted"/>
<accession>A0ABQ2DKY7</accession>
<evidence type="ECO:0000313" key="3">
    <source>
        <dbReference type="Proteomes" id="UP000606115"/>
    </source>
</evidence>
<sequence length="109" mass="12266">MPTFSKRSMCIGNELRSGFRMDGSSMRAAPAKPTPEGEAWSTHLLKLHRPGRKPSVFLERMRTGGFALYPIVEKVDEDNFLKISMAAIPSELETIDCQAGRRPNRRFIA</sequence>
<evidence type="ECO:0000313" key="2">
    <source>
        <dbReference type="EMBL" id="GGJ62145.1"/>
    </source>
</evidence>
<organism evidence="2 3">
    <name type="scientific">Glutamicibacter ardleyensis</name>
    <dbReference type="NCBI Taxonomy" id="225894"/>
    <lineage>
        <taxon>Bacteria</taxon>
        <taxon>Bacillati</taxon>
        <taxon>Actinomycetota</taxon>
        <taxon>Actinomycetes</taxon>
        <taxon>Micrococcales</taxon>
        <taxon>Micrococcaceae</taxon>
        <taxon>Glutamicibacter</taxon>
    </lineage>
</organism>
<name>A0ABQ2DKY7_9MICC</name>
<comment type="caution">
    <text evidence="2">The sequence shown here is derived from an EMBL/GenBank/DDBJ whole genome shotgun (WGS) entry which is preliminary data.</text>
</comment>
<keyword evidence="3" id="KW-1185">Reference proteome</keyword>
<feature type="region of interest" description="Disordered" evidence="1">
    <location>
        <begin position="20"/>
        <end position="39"/>
    </location>
</feature>
<gene>
    <name evidence="2" type="ORF">GCM10007173_21260</name>
</gene>
<reference evidence="3" key="1">
    <citation type="journal article" date="2019" name="Int. J. Syst. Evol. Microbiol.">
        <title>The Global Catalogue of Microorganisms (GCM) 10K type strain sequencing project: providing services to taxonomists for standard genome sequencing and annotation.</title>
        <authorList>
            <consortium name="The Broad Institute Genomics Platform"/>
            <consortium name="The Broad Institute Genome Sequencing Center for Infectious Disease"/>
            <person name="Wu L."/>
            <person name="Ma J."/>
        </authorList>
    </citation>
    <scope>NUCLEOTIDE SEQUENCE [LARGE SCALE GENOMIC DNA]</scope>
    <source>
        <strain evidence="3">CGMCC 1.3685</strain>
    </source>
</reference>
<evidence type="ECO:0000256" key="1">
    <source>
        <dbReference type="SAM" id="MobiDB-lite"/>
    </source>
</evidence>